<keyword evidence="2" id="KW-1185">Reference proteome</keyword>
<evidence type="ECO:0000313" key="1">
    <source>
        <dbReference type="EMBL" id="KAH3663822.1"/>
    </source>
</evidence>
<evidence type="ECO:0000313" key="2">
    <source>
        <dbReference type="Proteomes" id="UP000769157"/>
    </source>
</evidence>
<protein>
    <submittedName>
        <fullName evidence="1">Uncharacterized protein</fullName>
    </submittedName>
</protein>
<dbReference type="Proteomes" id="UP000769157">
    <property type="component" value="Unassembled WGS sequence"/>
</dbReference>
<reference evidence="1" key="2">
    <citation type="submission" date="2021-01" db="EMBL/GenBank/DDBJ databases">
        <authorList>
            <person name="Schikora-Tamarit M.A."/>
        </authorList>
    </citation>
    <scope>NUCLEOTIDE SEQUENCE</scope>
    <source>
        <strain evidence="1">CBS6075</strain>
    </source>
</reference>
<reference evidence="1" key="1">
    <citation type="journal article" date="2021" name="Open Biol.">
        <title>Shared evolutionary footprints suggest mitochondrial oxidative damage underlies multiple complex I losses in fungi.</title>
        <authorList>
            <person name="Schikora-Tamarit M.A."/>
            <person name="Marcet-Houben M."/>
            <person name="Nosek J."/>
            <person name="Gabaldon T."/>
        </authorList>
    </citation>
    <scope>NUCLEOTIDE SEQUENCE</scope>
    <source>
        <strain evidence="1">CBS6075</strain>
    </source>
</reference>
<sequence length="85" mass="9702">MDESILMYWELRSSFLNDLEVNNNWFMMNLNWGSVKIPYLPMTATSGSLHSALSALSEMLATTVTKEEISGVKRCEVQQEKKNGR</sequence>
<proteinExistence type="predicted"/>
<organism evidence="1 2">
    <name type="scientific">Ogataea philodendri</name>
    <dbReference type="NCBI Taxonomy" id="1378263"/>
    <lineage>
        <taxon>Eukaryota</taxon>
        <taxon>Fungi</taxon>
        <taxon>Dikarya</taxon>
        <taxon>Ascomycota</taxon>
        <taxon>Saccharomycotina</taxon>
        <taxon>Pichiomycetes</taxon>
        <taxon>Pichiales</taxon>
        <taxon>Pichiaceae</taxon>
        <taxon>Ogataea</taxon>
    </lineage>
</organism>
<dbReference type="AlphaFoldDB" id="A0A9P8P2V6"/>
<dbReference type="RefSeq" id="XP_046060158.1">
    <property type="nucleotide sequence ID" value="XM_046206387.1"/>
</dbReference>
<accession>A0A9P8P2V6</accession>
<comment type="caution">
    <text evidence="1">The sequence shown here is derived from an EMBL/GenBank/DDBJ whole genome shotgun (WGS) entry which is preliminary data.</text>
</comment>
<name>A0A9P8P2V6_9ASCO</name>
<dbReference type="EMBL" id="JAEUBE010000366">
    <property type="protein sequence ID" value="KAH3663822.1"/>
    <property type="molecule type" value="Genomic_DNA"/>
</dbReference>
<gene>
    <name evidence="1" type="ORF">OGAPHI_005225</name>
</gene>
<dbReference type="GeneID" id="70237189"/>